<evidence type="ECO:0000313" key="7">
    <source>
        <dbReference type="Proteomes" id="UP001596472"/>
    </source>
</evidence>
<dbReference type="Gene3D" id="1.10.760.10">
    <property type="entry name" value="Cytochrome c-like domain"/>
    <property type="match status" value="1"/>
</dbReference>
<evidence type="ECO:0000313" key="6">
    <source>
        <dbReference type="EMBL" id="MFC7337302.1"/>
    </source>
</evidence>
<protein>
    <submittedName>
        <fullName evidence="6">C-type cytochrome</fullName>
    </submittedName>
</protein>
<gene>
    <name evidence="6" type="ORF">ACFQY0_08960</name>
</gene>
<dbReference type="PROSITE" id="PS51007">
    <property type="entry name" value="CYTC"/>
    <property type="match status" value="1"/>
</dbReference>
<dbReference type="EMBL" id="JBHTBS010000003">
    <property type="protein sequence ID" value="MFC7337302.1"/>
    <property type="molecule type" value="Genomic_DNA"/>
</dbReference>
<organism evidence="6 7">
    <name type="scientific">Haloferula chungangensis</name>
    <dbReference type="NCBI Taxonomy" id="1048331"/>
    <lineage>
        <taxon>Bacteria</taxon>
        <taxon>Pseudomonadati</taxon>
        <taxon>Verrucomicrobiota</taxon>
        <taxon>Verrucomicrobiia</taxon>
        <taxon>Verrucomicrobiales</taxon>
        <taxon>Verrucomicrobiaceae</taxon>
        <taxon>Haloferula</taxon>
    </lineage>
</organism>
<keyword evidence="1 4" id="KW-0349">Heme</keyword>
<evidence type="ECO:0000256" key="3">
    <source>
        <dbReference type="ARBA" id="ARBA00023004"/>
    </source>
</evidence>
<dbReference type="InterPro" id="IPR036909">
    <property type="entry name" value="Cyt_c-like_dom_sf"/>
</dbReference>
<keyword evidence="7" id="KW-1185">Reference proteome</keyword>
<dbReference type="SUPFAM" id="SSF46626">
    <property type="entry name" value="Cytochrome c"/>
    <property type="match status" value="1"/>
</dbReference>
<dbReference type="InterPro" id="IPR009056">
    <property type="entry name" value="Cyt_c-like_dom"/>
</dbReference>
<evidence type="ECO:0000256" key="2">
    <source>
        <dbReference type="ARBA" id="ARBA00022723"/>
    </source>
</evidence>
<reference evidence="7" key="1">
    <citation type="journal article" date="2019" name="Int. J. Syst. Evol. Microbiol.">
        <title>The Global Catalogue of Microorganisms (GCM) 10K type strain sequencing project: providing services to taxonomists for standard genome sequencing and annotation.</title>
        <authorList>
            <consortium name="The Broad Institute Genomics Platform"/>
            <consortium name="The Broad Institute Genome Sequencing Center for Infectious Disease"/>
            <person name="Wu L."/>
            <person name="Ma J."/>
        </authorList>
    </citation>
    <scope>NUCLEOTIDE SEQUENCE [LARGE SCALE GENOMIC DNA]</scope>
    <source>
        <strain evidence="7">CGMCC 4.1467</strain>
    </source>
</reference>
<evidence type="ECO:0000256" key="4">
    <source>
        <dbReference type="PROSITE-ProRule" id="PRU00433"/>
    </source>
</evidence>
<sequence length="297" mass="32874">MPRVIHPFLFAIALTAKPCLHAQEVAAGKTAYEVNCMACHQIDAHTVGPSLIRIASVYPKDKRATFIHWAKNPGKKDPLAVEMPSMAHLPDETLANIHDFILKVVVGKREKKGSPMFANYKEPKRELPYVVHTFMPDSSPASIVVALPDGLALCWDTAICQFRYAWKGDHTAARGSRKIAGLRAKPFIRATTENFFTKLGNTTPDYRGYRLVEGYPEFDYSMGGVEIRELVRKARHAQAIERHFTTTGATNGLVLDLTHEGPGRITCDKGSIRDNKLTLTPAEAAAFTLTISNTSEK</sequence>
<dbReference type="Proteomes" id="UP001596472">
    <property type="component" value="Unassembled WGS sequence"/>
</dbReference>
<comment type="caution">
    <text evidence="6">The sequence shown here is derived from an EMBL/GenBank/DDBJ whole genome shotgun (WGS) entry which is preliminary data.</text>
</comment>
<keyword evidence="3 4" id="KW-0408">Iron</keyword>
<proteinExistence type="predicted"/>
<feature type="domain" description="Cytochrome c" evidence="5">
    <location>
        <begin position="23"/>
        <end position="105"/>
    </location>
</feature>
<name>A0ABW2L4L4_9BACT</name>
<evidence type="ECO:0000256" key="1">
    <source>
        <dbReference type="ARBA" id="ARBA00022617"/>
    </source>
</evidence>
<evidence type="ECO:0000259" key="5">
    <source>
        <dbReference type="PROSITE" id="PS51007"/>
    </source>
</evidence>
<accession>A0ABW2L4L4</accession>
<dbReference type="RefSeq" id="WP_379711460.1">
    <property type="nucleotide sequence ID" value="NZ_JBHTBS010000003.1"/>
</dbReference>
<dbReference type="Pfam" id="PF00034">
    <property type="entry name" value="Cytochrom_C"/>
    <property type="match status" value="1"/>
</dbReference>
<keyword evidence="2 4" id="KW-0479">Metal-binding</keyword>